<name>A0ABT9PPG4_9HYPH</name>
<gene>
    <name evidence="1" type="ORF">J2T09_001107</name>
</gene>
<dbReference type="RefSeq" id="WP_306831986.1">
    <property type="nucleotide sequence ID" value="NZ_JAUSRF010000003.1"/>
</dbReference>
<keyword evidence="2" id="KW-1185">Reference proteome</keyword>
<protein>
    <submittedName>
        <fullName evidence="1">Uncharacterized protein</fullName>
    </submittedName>
</protein>
<dbReference type="Proteomes" id="UP001241472">
    <property type="component" value="Unassembled WGS sequence"/>
</dbReference>
<proteinExistence type="predicted"/>
<comment type="caution">
    <text evidence="1">The sequence shown here is derived from an EMBL/GenBank/DDBJ whole genome shotgun (WGS) entry which is preliminary data.</text>
</comment>
<accession>A0ABT9PPG4</accession>
<organism evidence="1 2">
    <name type="scientific">Neorhizobium huautlense</name>
    <dbReference type="NCBI Taxonomy" id="67774"/>
    <lineage>
        <taxon>Bacteria</taxon>
        <taxon>Pseudomonadati</taxon>
        <taxon>Pseudomonadota</taxon>
        <taxon>Alphaproteobacteria</taxon>
        <taxon>Hyphomicrobiales</taxon>
        <taxon>Rhizobiaceae</taxon>
        <taxon>Rhizobium/Agrobacterium group</taxon>
        <taxon>Neorhizobium</taxon>
    </lineage>
</organism>
<evidence type="ECO:0000313" key="1">
    <source>
        <dbReference type="EMBL" id="MDP9836363.1"/>
    </source>
</evidence>
<dbReference type="EMBL" id="JAUSRF010000003">
    <property type="protein sequence ID" value="MDP9836363.1"/>
    <property type="molecule type" value="Genomic_DNA"/>
</dbReference>
<evidence type="ECO:0000313" key="2">
    <source>
        <dbReference type="Proteomes" id="UP001241472"/>
    </source>
</evidence>
<sequence>MDILEHKILACLNAADPDEGYERPAPIVGLAAAVPKRLLNRA</sequence>
<reference evidence="1 2" key="1">
    <citation type="submission" date="2023-07" db="EMBL/GenBank/DDBJ databases">
        <title>Sorghum-associated microbial communities from plants grown in Nebraska, USA.</title>
        <authorList>
            <person name="Schachtman D."/>
        </authorList>
    </citation>
    <scope>NUCLEOTIDE SEQUENCE [LARGE SCALE GENOMIC DNA]</scope>
    <source>
        <strain evidence="1 2">DS1307</strain>
    </source>
</reference>